<protein>
    <recommendedName>
        <fullName evidence="2">Gem-associated protein 5 RBS domain-containing protein</fullName>
    </recommendedName>
</protein>
<dbReference type="OrthoDB" id="10431018at2759"/>
<accession>A0A401TD21</accession>
<feature type="compositionally biased region" description="Polar residues" evidence="1">
    <location>
        <begin position="125"/>
        <end position="152"/>
    </location>
</feature>
<dbReference type="Pfam" id="PF23777">
    <property type="entry name" value="GEMI5_RBS"/>
    <property type="match status" value="1"/>
</dbReference>
<evidence type="ECO:0000256" key="1">
    <source>
        <dbReference type="SAM" id="MobiDB-lite"/>
    </source>
</evidence>
<organism evidence="3 4">
    <name type="scientific">Chiloscyllium punctatum</name>
    <name type="common">Brownbanded bambooshark</name>
    <name type="synonym">Hemiscyllium punctatum</name>
    <dbReference type="NCBI Taxonomy" id="137246"/>
    <lineage>
        <taxon>Eukaryota</taxon>
        <taxon>Metazoa</taxon>
        <taxon>Chordata</taxon>
        <taxon>Craniata</taxon>
        <taxon>Vertebrata</taxon>
        <taxon>Chondrichthyes</taxon>
        <taxon>Elasmobranchii</taxon>
        <taxon>Galeomorphii</taxon>
        <taxon>Galeoidea</taxon>
        <taxon>Orectolobiformes</taxon>
        <taxon>Hemiscylliidae</taxon>
        <taxon>Chiloscyllium</taxon>
    </lineage>
</organism>
<evidence type="ECO:0000259" key="2">
    <source>
        <dbReference type="Pfam" id="PF23777"/>
    </source>
</evidence>
<feature type="non-terminal residue" evidence="3">
    <location>
        <position position="152"/>
    </location>
</feature>
<dbReference type="AlphaFoldDB" id="A0A401TD21"/>
<dbReference type="InterPro" id="IPR056420">
    <property type="entry name" value="GEMI5_RBS"/>
</dbReference>
<feature type="domain" description="Gem-associated protein 5 RBS" evidence="2">
    <location>
        <begin position="45"/>
        <end position="152"/>
    </location>
</feature>
<keyword evidence="4" id="KW-1185">Reference proteome</keyword>
<name>A0A401TD21_CHIPU</name>
<evidence type="ECO:0000313" key="4">
    <source>
        <dbReference type="Proteomes" id="UP000287033"/>
    </source>
</evidence>
<feature type="compositionally biased region" description="Basic and acidic residues" evidence="1">
    <location>
        <begin position="88"/>
        <end position="102"/>
    </location>
</feature>
<comment type="caution">
    <text evidence="3">The sequence shown here is derived from an EMBL/GenBank/DDBJ whole genome shotgun (WGS) entry which is preliminary data.</text>
</comment>
<dbReference type="Proteomes" id="UP000287033">
    <property type="component" value="Unassembled WGS sequence"/>
</dbReference>
<feature type="region of interest" description="Disordered" evidence="1">
    <location>
        <begin position="82"/>
        <end position="152"/>
    </location>
</feature>
<dbReference type="STRING" id="137246.A0A401TD21"/>
<proteinExistence type="predicted"/>
<evidence type="ECO:0000313" key="3">
    <source>
        <dbReference type="EMBL" id="GCC40551.1"/>
    </source>
</evidence>
<sequence>MSAGRRQADTEEGLEVDGTLGSLDQPVAAPSDLGRTAEGGQSAARNLPSGCALLLSPEYARLQALHRQMAVIQQAVTGLVSQHQRRLARQEETQEGGLHLDQEAEPEPTEGPTPNHHGSEPPLSKETSSMTTLMGQLRDITQQQSELPETVK</sequence>
<reference evidence="3 4" key="1">
    <citation type="journal article" date="2018" name="Nat. Ecol. Evol.">
        <title>Shark genomes provide insights into elasmobranch evolution and the origin of vertebrates.</title>
        <authorList>
            <person name="Hara Y"/>
            <person name="Yamaguchi K"/>
            <person name="Onimaru K"/>
            <person name="Kadota M"/>
            <person name="Koyanagi M"/>
            <person name="Keeley SD"/>
            <person name="Tatsumi K"/>
            <person name="Tanaka K"/>
            <person name="Motone F"/>
            <person name="Kageyama Y"/>
            <person name="Nozu R"/>
            <person name="Adachi N"/>
            <person name="Nishimura O"/>
            <person name="Nakagawa R"/>
            <person name="Tanegashima C"/>
            <person name="Kiyatake I"/>
            <person name="Matsumoto R"/>
            <person name="Murakumo K"/>
            <person name="Nishida K"/>
            <person name="Terakita A"/>
            <person name="Kuratani S"/>
            <person name="Sato K"/>
            <person name="Hyodo S Kuraku.S."/>
        </authorList>
    </citation>
    <scope>NUCLEOTIDE SEQUENCE [LARGE SCALE GENOMIC DNA]</scope>
</reference>
<dbReference type="EMBL" id="BEZZ01046455">
    <property type="protein sequence ID" value="GCC40551.1"/>
    <property type="molecule type" value="Genomic_DNA"/>
</dbReference>
<gene>
    <name evidence="3" type="ORF">chiPu_0024801</name>
</gene>
<feature type="region of interest" description="Disordered" evidence="1">
    <location>
        <begin position="1"/>
        <end position="45"/>
    </location>
</feature>